<accession>A0A939HAF5</accession>
<feature type="domain" description="RNA polymerase sigma-70 region 2" evidence="1">
    <location>
        <begin position="21"/>
        <end position="87"/>
    </location>
</feature>
<evidence type="ECO:0000313" key="2">
    <source>
        <dbReference type="EMBL" id="MBO1264005.1"/>
    </source>
</evidence>
<keyword evidence="3" id="KW-1185">Reference proteome</keyword>
<dbReference type="AlphaFoldDB" id="A0A939HAF5"/>
<dbReference type="RefSeq" id="WP_207598528.1">
    <property type="nucleotide sequence ID" value="NZ_JAFNJU010000002.1"/>
</dbReference>
<dbReference type="Gene3D" id="1.10.1740.10">
    <property type="match status" value="1"/>
</dbReference>
<organism evidence="2 3">
    <name type="scientific">Proteiniclasticum aestuarii</name>
    <dbReference type="NCBI Taxonomy" id="2817862"/>
    <lineage>
        <taxon>Bacteria</taxon>
        <taxon>Bacillati</taxon>
        <taxon>Bacillota</taxon>
        <taxon>Clostridia</taxon>
        <taxon>Eubacteriales</taxon>
        <taxon>Clostridiaceae</taxon>
        <taxon>Proteiniclasticum</taxon>
    </lineage>
</organism>
<dbReference type="InterPro" id="IPR013325">
    <property type="entry name" value="RNA_pol_sigma_r2"/>
</dbReference>
<evidence type="ECO:0000313" key="3">
    <source>
        <dbReference type="Proteomes" id="UP000664218"/>
    </source>
</evidence>
<reference evidence="2" key="1">
    <citation type="submission" date="2021-03" db="EMBL/GenBank/DDBJ databases">
        <title>Proteiniclasticum marinus sp. nov., isolated from tidal flat sediment.</title>
        <authorList>
            <person name="Namirimu T."/>
            <person name="Yang J.-A."/>
            <person name="Yang S.-H."/>
            <person name="Kim Y.-J."/>
            <person name="Kwon K.K."/>
        </authorList>
    </citation>
    <scope>NUCLEOTIDE SEQUENCE</scope>
    <source>
        <strain evidence="2">SCR006</strain>
    </source>
</reference>
<name>A0A939HAF5_9CLOT</name>
<dbReference type="InterPro" id="IPR007627">
    <property type="entry name" value="RNA_pol_sigma70_r2"/>
</dbReference>
<proteinExistence type="predicted"/>
<gene>
    <name evidence="2" type="ORF">J3A84_02975</name>
</gene>
<dbReference type="Proteomes" id="UP000664218">
    <property type="component" value="Unassembled WGS sequence"/>
</dbReference>
<comment type="caution">
    <text evidence="2">The sequence shown here is derived from an EMBL/GenBank/DDBJ whole genome shotgun (WGS) entry which is preliminary data.</text>
</comment>
<dbReference type="EMBL" id="JAFNJU010000002">
    <property type="protein sequence ID" value="MBO1264005.1"/>
    <property type="molecule type" value="Genomic_DNA"/>
</dbReference>
<protein>
    <submittedName>
        <fullName evidence="2">Sigma-70 family RNA polymerase sigma factor</fullName>
    </submittedName>
</protein>
<dbReference type="GO" id="GO:0003700">
    <property type="term" value="F:DNA-binding transcription factor activity"/>
    <property type="evidence" value="ECO:0007669"/>
    <property type="project" value="InterPro"/>
</dbReference>
<sequence length="194" mass="22522">MNDNIFLLAKNGNKDAIELVIKTVKPFIFKQCGKMKLHGYDFEDLCQISYESVVKNIPKISKDHLDTAPSFLMKCIHNTLKYEARRALSKPEAASIESEDKDGIRYAEKLISEDDTEKIFFKDYQSSVVKEAYASLNLEEKTILSFFITDPYGGLKRYSELYNADYRKSRYLKDKTLKKMKTFLENSSEDDFDL</sequence>
<dbReference type="SUPFAM" id="SSF88946">
    <property type="entry name" value="Sigma2 domain of RNA polymerase sigma factors"/>
    <property type="match status" value="1"/>
</dbReference>
<dbReference type="Pfam" id="PF04542">
    <property type="entry name" value="Sigma70_r2"/>
    <property type="match status" value="1"/>
</dbReference>
<dbReference type="GO" id="GO:0006352">
    <property type="term" value="P:DNA-templated transcription initiation"/>
    <property type="evidence" value="ECO:0007669"/>
    <property type="project" value="InterPro"/>
</dbReference>
<evidence type="ECO:0000259" key="1">
    <source>
        <dbReference type="Pfam" id="PF04542"/>
    </source>
</evidence>